<dbReference type="PANTHER" id="PTHR48041:SF11">
    <property type="entry name" value="ABC TRANSPORTER G FAMILY MEMBER 16"/>
    <property type="match status" value="1"/>
</dbReference>
<evidence type="ECO:0000256" key="1">
    <source>
        <dbReference type="ARBA" id="ARBA00004141"/>
    </source>
</evidence>
<keyword evidence="5 6" id="KW-0472">Membrane</keyword>
<dbReference type="GO" id="GO:0016020">
    <property type="term" value="C:membrane"/>
    <property type="evidence" value="ECO:0007669"/>
    <property type="project" value="UniProtKB-SubCell"/>
</dbReference>
<feature type="transmembrane region" description="Helical" evidence="6">
    <location>
        <begin position="12"/>
        <end position="32"/>
    </location>
</feature>
<feature type="transmembrane region" description="Helical" evidence="6">
    <location>
        <begin position="86"/>
        <end position="113"/>
    </location>
</feature>
<feature type="transmembrane region" description="Helical" evidence="6">
    <location>
        <begin position="44"/>
        <end position="65"/>
    </location>
</feature>
<evidence type="ECO:0000256" key="6">
    <source>
        <dbReference type="SAM" id="Phobius"/>
    </source>
</evidence>
<feature type="transmembrane region" description="Helical" evidence="6">
    <location>
        <begin position="119"/>
        <end position="140"/>
    </location>
</feature>
<proteinExistence type="predicted"/>
<keyword evidence="3 6" id="KW-0812">Transmembrane</keyword>
<evidence type="ECO:0000313" key="8">
    <source>
        <dbReference type="EMBL" id="GFY84622.1"/>
    </source>
</evidence>
<evidence type="ECO:0000256" key="3">
    <source>
        <dbReference type="ARBA" id="ARBA00022692"/>
    </source>
</evidence>
<reference evidence="8 9" key="1">
    <citation type="submission" date="2019-07" db="EMBL/GenBank/DDBJ databases">
        <title>De Novo Assembly of kiwifruit Actinidia rufa.</title>
        <authorList>
            <person name="Sugita-Konishi S."/>
            <person name="Sato K."/>
            <person name="Mori E."/>
            <person name="Abe Y."/>
            <person name="Kisaki G."/>
            <person name="Hamano K."/>
            <person name="Suezawa K."/>
            <person name="Otani M."/>
            <person name="Fukuda T."/>
            <person name="Manabe T."/>
            <person name="Gomi K."/>
            <person name="Tabuchi M."/>
            <person name="Akimitsu K."/>
            <person name="Kataoka I."/>
        </authorList>
    </citation>
    <scope>NUCLEOTIDE SEQUENCE [LARGE SCALE GENOMIC DNA]</scope>
    <source>
        <strain evidence="9">cv. Fuchu</strain>
    </source>
</reference>
<gene>
    <name evidence="8" type="ORF">Acr_03g0013960</name>
</gene>
<accession>A0A7J0EE62</accession>
<dbReference type="InterPro" id="IPR050352">
    <property type="entry name" value="ABCG_transporters"/>
</dbReference>
<organism evidence="8 9">
    <name type="scientific">Actinidia rufa</name>
    <dbReference type="NCBI Taxonomy" id="165716"/>
    <lineage>
        <taxon>Eukaryota</taxon>
        <taxon>Viridiplantae</taxon>
        <taxon>Streptophyta</taxon>
        <taxon>Embryophyta</taxon>
        <taxon>Tracheophyta</taxon>
        <taxon>Spermatophyta</taxon>
        <taxon>Magnoliopsida</taxon>
        <taxon>eudicotyledons</taxon>
        <taxon>Gunneridae</taxon>
        <taxon>Pentapetalae</taxon>
        <taxon>asterids</taxon>
        <taxon>Ericales</taxon>
        <taxon>Actinidiaceae</taxon>
        <taxon>Actinidia</taxon>
    </lineage>
</organism>
<evidence type="ECO:0000256" key="4">
    <source>
        <dbReference type="ARBA" id="ARBA00022989"/>
    </source>
</evidence>
<comment type="caution">
    <text evidence="8">The sequence shown here is derived from an EMBL/GenBank/DDBJ whole genome shotgun (WGS) entry which is preliminary data.</text>
</comment>
<keyword evidence="4 6" id="KW-1133">Transmembrane helix</keyword>
<dbReference type="GO" id="GO:0140359">
    <property type="term" value="F:ABC-type transporter activity"/>
    <property type="evidence" value="ECO:0007669"/>
    <property type="project" value="InterPro"/>
</dbReference>
<dbReference type="EMBL" id="BJWL01000003">
    <property type="protein sequence ID" value="GFY84622.1"/>
    <property type="molecule type" value="Genomic_DNA"/>
</dbReference>
<dbReference type="InterPro" id="IPR013525">
    <property type="entry name" value="ABC2_TM"/>
</dbReference>
<dbReference type="PANTHER" id="PTHR48041">
    <property type="entry name" value="ABC TRANSPORTER G FAMILY MEMBER 28"/>
    <property type="match status" value="1"/>
</dbReference>
<evidence type="ECO:0000259" key="7">
    <source>
        <dbReference type="Pfam" id="PF01061"/>
    </source>
</evidence>
<dbReference type="Pfam" id="PF01061">
    <property type="entry name" value="ABC2_membrane"/>
    <property type="match status" value="1"/>
</dbReference>
<dbReference type="OrthoDB" id="1690054at2759"/>
<protein>
    <submittedName>
        <fullName evidence="8">ABC-2 type transporter family protein</fullName>
    </submittedName>
</protein>
<comment type="subcellular location">
    <subcellularLocation>
        <location evidence="1">Membrane</location>
        <topology evidence="1">Multi-pass membrane protein</topology>
    </subcellularLocation>
</comment>
<sequence>MAITNFHAEALRHPFGAVVVTGFILATLFFHLNNAPKGVHECLGFLAFAICTTFFACVDAFPAFLQERYIVICETVYNTYRRSSSYVLFNSLTALPALIYHYLAFAAISFFRVGLGGDFPFYFLIMFASFWAGSSFITFLSGVLPQARCAAEAGDHDPEQVELLVGHSGQRFLLQDSVLLGLLAGQQEQEEVTN</sequence>
<evidence type="ECO:0000256" key="5">
    <source>
        <dbReference type="ARBA" id="ARBA00023136"/>
    </source>
</evidence>
<feature type="domain" description="ABC-2 type transporter transmembrane" evidence="7">
    <location>
        <begin position="15"/>
        <end position="148"/>
    </location>
</feature>
<evidence type="ECO:0000313" key="9">
    <source>
        <dbReference type="Proteomes" id="UP000585474"/>
    </source>
</evidence>
<name>A0A7J0EE62_9ERIC</name>
<dbReference type="AlphaFoldDB" id="A0A7J0EE62"/>
<keyword evidence="9" id="KW-1185">Reference proteome</keyword>
<evidence type="ECO:0000256" key="2">
    <source>
        <dbReference type="ARBA" id="ARBA00022448"/>
    </source>
</evidence>
<dbReference type="Proteomes" id="UP000585474">
    <property type="component" value="Unassembled WGS sequence"/>
</dbReference>
<keyword evidence="2" id="KW-0813">Transport</keyword>